<sequence length="200" mass="23160">MNKEDILGYVIIILILFISYKIYRDSDIFQLKCIVSTVDGEKYCVRERKNVQAASDLLARITEKMTTLVEILDDKYPESSGKENIRRLVKKFNPKKIVETLPTSEYTAYSENKGQKIAFCLNKKKNDNNNLIDENTLMFVALHEMAHVASKSIGHNTEFWDNFAFLIEEAEIFKLYTPVDYSKKNTEYCGMTITSSPYFT</sequence>
<dbReference type="AlphaFoldDB" id="A0A6C0D3S0"/>
<protein>
    <recommendedName>
        <fullName evidence="2">WLM domain-containing protein</fullName>
    </recommendedName>
</protein>
<evidence type="ECO:0000313" key="3">
    <source>
        <dbReference type="EMBL" id="QHT10345.1"/>
    </source>
</evidence>
<keyword evidence="1" id="KW-0812">Transmembrane</keyword>
<evidence type="ECO:0000256" key="1">
    <source>
        <dbReference type="SAM" id="Phobius"/>
    </source>
</evidence>
<keyword evidence="1" id="KW-0472">Membrane</keyword>
<dbReference type="InterPro" id="IPR013536">
    <property type="entry name" value="WLM_dom"/>
</dbReference>
<dbReference type="Pfam" id="PF08325">
    <property type="entry name" value="WLM"/>
    <property type="match status" value="1"/>
</dbReference>
<proteinExistence type="predicted"/>
<organism evidence="3">
    <name type="scientific">viral metagenome</name>
    <dbReference type="NCBI Taxonomy" id="1070528"/>
    <lineage>
        <taxon>unclassified sequences</taxon>
        <taxon>metagenomes</taxon>
        <taxon>organismal metagenomes</taxon>
    </lineage>
</organism>
<keyword evidence="1" id="KW-1133">Transmembrane helix</keyword>
<dbReference type="EMBL" id="MN739520">
    <property type="protein sequence ID" value="QHT10345.1"/>
    <property type="molecule type" value="Genomic_DNA"/>
</dbReference>
<dbReference type="Gene3D" id="3.30.2010.10">
    <property type="entry name" value="Metalloproteases ('zincins'), catalytic domain"/>
    <property type="match status" value="1"/>
</dbReference>
<name>A0A6C0D3S0_9ZZZZ</name>
<accession>A0A6C0D3S0</accession>
<feature type="transmembrane region" description="Helical" evidence="1">
    <location>
        <begin position="6"/>
        <end position="23"/>
    </location>
</feature>
<reference evidence="3" key="1">
    <citation type="journal article" date="2020" name="Nature">
        <title>Giant virus diversity and host interactions through global metagenomics.</title>
        <authorList>
            <person name="Schulz F."/>
            <person name="Roux S."/>
            <person name="Paez-Espino D."/>
            <person name="Jungbluth S."/>
            <person name="Walsh D.A."/>
            <person name="Denef V.J."/>
            <person name="McMahon K.D."/>
            <person name="Konstantinidis K.T."/>
            <person name="Eloe-Fadrosh E.A."/>
            <person name="Kyrpides N.C."/>
            <person name="Woyke T."/>
        </authorList>
    </citation>
    <scope>NUCLEOTIDE SEQUENCE</scope>
    <source>
        <strain evidence="3">GVMAG-M-3300023174-107</strain>
    </source>
</reference>
<feature type="domain" description="WLM" evidence="2">
    <location>
        <begin position="91"/>
        <end position="175"/>
    </location>
</feature>
<evidence type="ECO:0000259" key="2">
    <source>
        <dbReference type="Pfam" id="PF08325"/>
    </source>
</evidence>